<proteinExistence type="predicted"/>
<comment type="caution">
    <text evidence="4">The sequence shown here is derived from an EMBL/GenBank/DDBJ whole genome shotgun (WGS) entry which is preliminary data.</text>
</comment>
<evidence type="ECO:0000256" key="3">
    <source>
        <dbReference type="SAM" id="Phobius"/>
    </source>
</evidence>
<evidence type="ECO:0000313" key="5">
    <source>
        <dbReference type="Proteomes" id="UP001146120"/>
    </source>
</evidence>
<dbReference type="InterPro" id="IPR019389">
    <property type="entry name" value="Selenoprotein_T"/>
</dbReference>
<dbReference type="Proteomes" id="UP001146120">
    <property type="component" value="Unassembled WGS sequence"/>
</dbReference>
<feature type="transmembrane region" description="Helical" evidence="3">
    <location>
        <begin position="184"/>
        <end position="207"/>
    </location>
</feature>
<dbReference type="GO" id="GO:0004791">
    <property type="term" value="F:thioredoxin-disulfide reductase (NADPH) activity"/>
    <property type="evidence" value="ECO:0007669"/>
    <property type="project" value="TreeGrafter"/>
</dbReference>
<accession>A0AAV2YF32</accession>
<keyword evidence="3" id="KW-0812">Transmembrane</keyword>
<feature type="transmembrane region" description="Helical" evidence="3">
    <location>
        <begin position="144"/>
        <end position="163"/>
    </location>
</feature>
<dbReference type="AlphaFoldDB" id="A0AAV2YF32"/>
<reference evidence="4" key="2">
    <citation type="journal article" date="2023" name="Microbiol Resour">
        <title>Decontamination and Annotation of the Draft Genome Sequence of the Oomycete Lagenidium giganteum ARSEF 373.</title>
        <authorList>
            <person name="Morgan W.R."/>
            <person name="Tartar A."/>
        </authorList>
    </citation>
    <scope>NUCLEOTIDE SEQUENCE</scope>
    <source>
        <strain evidence="4">ARSEF 373</strain>
    </source>
</reference>
<dbReference type="EMBL" id="DAKRPA010000379">
    <property type="protein sequence ID" value="DAZ92820.1"/>
    <property type="molecule type" value="Genomic_DNA"/>
</dbReference>
<feature type="transmembrane region" description="Helical" evidence="3">
    <location>
        <begin position="49"/>
        <end position="67"/>
    </location>
</feature>
<dbReference type="Pfam" id="PF10262">
    <property type="entry name" value="Rdx"/>
    <property type="match status" value="1"/>
</dbReference>
<dbReference type="InterPro" id="IPR011893">
    <property type="entry name" value="Selenoprotein_Rdx-typ"/>
</dbReference>
<keyword evidence="3" id="KW-1133">Transmembrane helix</keyword>
<keyword evidence="2" id="KW-0676">Redox-active center</keyword>
<dbReference type="NCBIfam" id="TIGR02174">
    <property type="entry name" value="CXXU_selWTH"/>
    <property type="match status" value="1"/>
</dbReference>
<name>A0AAV2YF32_9STRA</name>
<dbReference type="SUPFAM" id="SSF52833">
    <property type="entry name" value="Thioredoxin-like"/>
    <property type="match status" value="1"/>
</dbReference>
<sequence length="241" mass="26835">MCRGHTQRVLHTISINFVWTTFNELPAGGTGQEDRTRMATMTRATKLKWLRMLVLLVICLLAGPGMVQPTTAAKKESSATTTTTSAKRDITLDHVNVFFCTSCGFQQNFMEVKKFLENRYPHLVDRVYGANHQPDPMKKVLADFLGYLQLGGIAMLIVGERIFTMFGADTTLLQKALDNKLMCFSVILLLGSISQSILSTGAFEIYFNDELVFSKLAAGRWPSLEEIQVLFDARVGDLASP</sequence>
<evidence type="ECO:0008006" key="6">
    <source>
        <dbReference type="Google" id="ProtNLM"/>
    </source>
</evidence>
<dbReference type="PANTHER" id="PTHR13544">
    <property type="entry name" value="SELENOPROTEIN T"/>
    <property type="match status" value="1"/>
</dbReference>
<keyword evidence="1" id="KW-0732">Signal</keyword>
<protein>
    <recommendedName>
        <fullName evidence="6">SelT-like protein</fullName>
    </recommendedName>
</protein>
<keyword evidence="3" id="KW-0472">Membrane</keyword>
<evidence type="ECO:0000256" key="2">
    <source>
        <dbReference type="ARBA" id="ARBA00023284"/>
    </source>
</evidence>
<organism evidence="4 5">
    <name type="scientific">Lagenidium giganteum</name>
    <dbReference type="NCBI Taxonomy" id="4803"/>
    <lineage>
        <taxon>Eukaryota</taxon>
        <taxon>Sar</taxon>
        <taxon>Stramenopiles</taxon>
        <taxon>Oomycota</taxon>
        <taxon>Peronosporomycetes</taxon>
        <taxon>Pythiales</taxon>
        <taxon>Pythiaceae</taxon>
    </lineage>
</organism>
<dbReference type="GO" id="GO:0005789">
    <property type="term" value="C:endoplasmic reticulum membrane"/>
    <property type="evidence" value="ECO:0007669"/>
    <property type="project" value="TreeGrafter"/>
</dbReference>
<dbReference type="InterPro" id="IPR036249">
    <property type="entry name" value="Thioredoxin-like_sf"/>
</dbReference>
<dbReference type="GO" id="GO:0045454">
    <property type="term" value="P:cell redox homeostasis"/>
    <property type="evidence" value="ECO:0007669"/>
    <property type="project" value="TreeGrafter"/>
</dbReference>
<evidence type="ECO:0000313" key="4">
    <source>
        <dbReference type="EMBL" id="DAZ92820.1"/>
    </source>
</evidence>
<reference evidence="4" key="1">
    <citation type="submission" date="2022-11" db="EMBL/GenBank/DDBJ databases">
        <authorList>
            <person name="Morgan W.R."/>
            <person name="Tartar A."/>
        </authorList>
    </citation>
    <scope>NUCLEOTIDE SEQUENCE</scope>
    <source>
        <strain evidence="4">ARSEF 373</strain>
    </source>
</reference>
<dbReference type="Gene3D" id="3.40.30.10">
    <property type="entry name" value="Glutaredoxin"/>
    <property type="match status" value="1"/>
</dbReference>
<dbReference type="PANTHER" id="PTHR13544:SF0">
    <property type="entry name" value="THIOREDOXIN REDUCTASE-LIKE SELENOPROTEIN T"/>
    <property type="match status" value="1"/>
</dbReference>
<keyword evidence="5" id="KW-1185">Reference proteome</keyword>
<gene>
    <name evidence="4" type="ORF">N0F65_012981</name>
</gene>
<evidence type="ECO:0000256" key="1">
    <source>
        <dbReference type="ARBA" id="ARBA00022729"/>
    </source>
</evidence>